<evidence type="ECO:0000313" key="2">
    <source>
        <dbReference type="Proteomes" id="UP001221142"/>
    </source>
</evidence>
<name>A0AAD7B2B4_9AGAR</name>
<keyword evidence="2" id="KW-1185">Reference proteome</keyword>
<sequence length="79" mass="9039">MDYDSMPLLNAFIKETLRLYPAAPYLEHAAEKDMVIPLTEEIHRVWTADCATAGSKRPVRRCYYCFVSKIGITLGRRCA</sequence>
<dbReference type="SUPFAM" id="SSF48264">
    <property type="entry name" value="Cytochrome P450"/>
    <property type="match status" value="1"/>
</dbReference>
<dbReference type="AlphaFoldDB" id="A0AAD7B2B4"/>
<dbReference type="Gene3D" id="1.10.630.10">
    <property type="entry name" value="Cytochrome P450"/>
    <property type="match status" value="1"/>
</dbReference>
<gene>
    <name evidence="1" type="ORF">FB45DRAFT_945655</name>
</gene>
<protein>
    <submittedName>
        <fullName evidence="1">Uncharacterized protein</fullName>
    </submittedName>
</protein>
<evidence type="ECO:0000313" key="1">
    <source>
        <dbReference type="EMBL" id="KAJ7608665.1"/>
    </source>
</evidence>
<dbReference type="Pfam" id="PF00067">
    <property type="entry name" value="p450"/>
    <property type="match status" value="1"/>
</dbReference>
<dbReference type="Proteomes" id="UP001221142">
    <property type="component" value="Unassembled WGS sequence"/>
</dbReference>
<dbReference type="GO" id="GO:0005506">
    <property type="term" value="F:iron ion binding"/>
    <property type="evidence" value="ECO:0007669"/>
    <property type="project" value="InterPro"/>
</dbReference>
<dbReference type="GO" id="GO:0020037">
    <property type="term" value="F:heme binding"/>
    <property type="evidence" value="ECO:0007669"/>
    <property type="project" value="InterPro"/>
</dbReference>
<organism evidence="1 2">
    <name type="scientific">Roridomyces roridus</name>
    <dbReference type="NCBI Taxonomy" id="1738132"/>
    <lineage>
        <taxon>Eukaryota</taxon>
        <taxon>Fungi</taxon>
        <taxon>Dikarya</taxon>
        <taxon>Basidiomycota</taxon>
        <taxon>Agaricomycotina</taxon>
        <taxon>Agaricomycetes</taxon>
        <taxon>Agaricomycetidae</taxon>
        <taxon>Agaricales</taxon>
        <taxon>Marasmiineae</taxon>
        <taxon>Mycenaceae</taxon>
        <taxon>Roridomyces</taxon>
    </lineage>
</organism>
<reference evidence="1" key="1">
    <citation type="submission" date="2023-03" db="EMBL/GenBank/DDBJ databases">
        <title>Massive genome expansion in bonnet fungi (Mycena s.s.) driven by repeated elements and novel gene families across ecological guilds.</title>
        <authorList>
            <consortium name="Lawrence Berkeley National Laboratory"/>
            <person name="Harder C.B."/>
            <person name="Miyauchi S."/>
            <person name="Viragh M."/>
            <person name="Kuo A."/>
            <person name="Thoen E."/>
            <person name="Andreopoulos B."/>
            <person name="Lu D."/>
            <person name="Skrede I."/>
            <person name="Drula E."/>
            <person name="Henrissat B."/>
            <person name="Morin E."/>
            <person name="Kohler A."/>
            <person name="Barry K."/>
            <person name="LaButti K."/>
            <person name="Morin E."/>
            <person name="Salamov A."/>
            <person name="Lipzen A."/>
            <person name="Mereny Z."/>
            <person name="Hegedus B."/>
            <person name="Baldrian P."/>
            <person name="Stursova M."/>
            <person name="Weitz H."/>
            <person name="Taylor A."/>
            <person name="Grigoriev I.V."/>
            <person name="Nagy L.G."/>
            <person name="Martin F."/>
            <person name="Kauserud H."/>
        </authorList>
    </citation>
    <scope>NUCLEOTIDE SEQUENCE</scope>
    <source>
        <strain evidence="1">9284</strain>
    </source>
</reference>
<dbReference type="InterPro" id="IPR001128">
    <property type="entry name" value="Cyt_P450"/>
</dbReference>
<dbReference type="InterPro" id="IPR036396">
    <property type="entry name" value="Cyt_P450_sf"/>
</dbReference>
<dbReference type="EMBL" id="JARKIF010000043">
    <property type="protein sequence ID" value="KAJ7608665.1"/>
    <property type="molecule type" value="Genomic_DNA"/>
</dbReference>
<proteinExistence type="predicted"/>
<accession>A0AAD7B2B4</accession>
<dbReference type="GO" id="GO:0004497">
    <property type="term" value="F:monooxygenase activity"/>
    <property type="evidence" value="ECO:0007669"/>
    <property type="project" value="InterPro"/>
</dbReference>
<dbReference type="GO" id="GO:0016705">
    <property type="term" value="F:oxidoreductase activity, acting on paired donors, with incorporation or reduction of molecular oxygen"/>
    <property type="evidence" value="ECO:0007669"/>
    <property type="project" value="InterPro"/>
</dbReference>
<comment type="caution">
    <text evidence="1">The sequence shown here is derived from an EMBL/GenBank/DDBJ whole genome shotgun (WGS) entry which is preliminary data.</text>
</comment>